<keyword evidence="1" id="KW-0472">Membrane</keyword>
<name>A0A1G4E9I8_PLAVI</name>
<proteinExistence type="predicted"/>
<dbReference type="InterPro" id="IPR008780">
    <property type="entry name" value="Plasmodium_Vir"/>
</dbReference>
<dbReference type="VEuPathDB" id="PlasmoDB:PVP01_0005830"/>
<evidence type="ECO:0000313" key="3">
    <source>
        <dbReference type="Proteomes" id="UP000305196"/>
    </source>
</evidence>
<dbReference type="Proteomes" id="UP000305196">
    <property type="component" value="Unassembled WGS sequence"/>
</dbReference>
<dbReference type="Pfam" id="PF05795">
    <property type="entry name" value="Plasmodium_Vir"/>
    <property type="match status" value="1"/>
</dbReference>
<accession>A0A1G4E9I8</accession>
<evidence type="ECO:0000256" key="1">
    <source>
        <dbReference type="SAM" id="Phobius"/>
    </source>
</evidence>
<gene>
    <name evidence="2" type="ORF">PVC01_000111100</name>
</gene>
<feature type="transmembrane region" description="Helical" evidence="1">
    <location>
        <begin position="285"/>
        <end position="305"/>
    </location>
</feature>
<organism evidence="2 3">
    <name type="scientific">Plasmodium vivax</name>
    <name type="common">malaria parasite P. vivax</name>
    <dbReference type="NCBI Taxonomy" id="5855"/>
    <lineage>
        <taxon>Eukaryota</taxon>
        <taxon>Sar</taxon>
        <taxon>Alveolata</taxon>
        <taxon>Apicomplexa</taxon>
        <taxon>Aconoidasida</taxon>
        <taxon>Haemosporida</taxon>
        <taxon>Plasmodiidae</taxon>
        <taxon>Plasmodium</taxon>
        <taxon>Plasmodium (Plasmodium)</taxon>
    </lineage>
</organism>
<protein>
    <submittedName>
        <fullName evidence="2">VIR protein</fullName>
    </submittedName>
</protein>
<sequence>MSYGEDYSLHKIKDEYISIRNSKFYKIYKEFDKPCKEYMYDNENSCYKARLVDSSISDNVISLLKDLYSNLYRVYFTRENKNNDYFDNEDNRTEVKKIGCICLKYWLYDQIVSKGLDESQINELFIGYEKYINGKINDVNNICNFNELSLNHINTLKNIYAFYAFLYDNDNNIETCDSEKCKCMNYLGKGLDDFINSIKTCSIDSSNNNYCNQLNEFIEMCKKVNDHAGISIYDEFSITTDDTQGKYLLSFEKYQDEMLYLYLKDEKLLNFFKTSDFLSNKSTTIAATSVVGSAIGVSSIFYYLYKFTPFGKTLRKGKGENIVNIDEEEHNNLLYTEDTEQTTFKKRDYHIAYHTFSDT</sequence>
<keyword evidence="1" id="KW-1133">Transmembrane helix</keyword>
<keyword evidence="1" id="KW-0812">Transmembrane</keyword>
<reference evidence="2 3" key="1">
    <citation type="submission" date="2016-07" db="EMBL/GenBank/DDBJ databases">
        <authorList>
            <consortium name="Pathogen Informatics"/>
        </authorList>
    </citation>
    <scope>NUCLEOTIDE SEQUENCE [LARGE SCALE GENOMIC DNA]</scope>
</reference>
<dbReference type="VEuPathDB" id="PlasmoDB:PVX_108775"/>
<dbReference type="VEuPathDB" id="PlasmoDB:PVW1_040008400"/>
<evidence type="ECO:0000313" key="2">
    <source>
        <dbReference type="EMBL" id="SCA82070.1"/>
    </source>
</evidence>
<dbReference type="AlphaFoldDB" id="A0A1G4E9I8"/>
<dbReference type="VEuPathDB" id="PlasmoDB:PVPAM_030028700"/>
<dbReference type="EMBL" id="FLYI01000483">
    <property type="protein sequence ID" value="SCA82070.1"/>
    <property type="molecule type" value="Genomic_DNA"/>
</dbReference>